<proteinExistence type="predicted"/>
<dbReference type="Proteomes" id="UP001165960">
    <property type="component" value="Unassembled WGS sequence"/>
</dbReference>
<reference evidence="1" key="1">
    <citation type="submission" date="2022-04" db="EMBL/GenBank/DDBJ databases">
        <title>Genome of the entomopathogenic fungus Entomophthora muscae.</title>
        <authorList>
            <person name="Elya C."/>
            <person name="Lovett B.R."/>
            <person name="Lee E."/>
            <person name="Macias A.M."/>
            <person name="Hajek A.E."/>
            <person name="De Bivort B.L."/>
            <person name="Kasson M.T."/>
            <person name="De Fine Licht H.H."/>
            <person name="Stajich J.E."/>
        </authorList>
    </citation>
    <scope>NUCLEOTIDE SEQUENCE</scope>
    <source>
        <strain evidence="1">Berkeley</strain>
    </source>
</reference>
<gene>
    <name evidence="1" type="primary">MCM2</name>
    <name evidence="1" type="ORF">DSO57_1026032</name>
</gene>
<keyword evidence="1" id="KW-0547">Nucleotide-binding</keyword>
<name>A0ACC2SF13_9FUNG</name>
<evidence type="ECO:0000313" key="2">
    <source>
        <dbReference type="Proteomes" id="UP001165960"/>
    </source>
</evidence>
<dbReference type="EMBL" id="QTSX02005120">
    <property type="protein sequence ID" value="KAJ9060897.1"/>
    <property type="molecule type" value="Genomic_DNA"/>
</dbReference>
<sequence length="863" mass="96866">MTVKNLFGSDIEKDYQENPELDHYEARGLDENEYDAMDFQERRAVDQLLSSRDRRLNRGAGAILDSDDIDTPFDFTRARRRHLNLDDPTMAGEYNNEDATFTISDLNDIKAASISEWITMEGPRKAIIKQFKTFLSSSATQVEAGTPIYTDRIRALGENNLESLEISYDDLLTNDPALAYILVNSPKQTLQIFDNVAFANVLQMFPEYDKIHSEIHCRISNLPTTNSLRDLRQIHLNCLVKVIGVVSRRSSVFPQLKYVKYKCGKCAVILGPFFQDPSAPGEIKVGNCSNCDSKGPFIFCSEQTVYRNYQKVTLQETPGSVPAGRLPRHREVILLWDLVDKVKPGDEIEVVGIYMNNLDVALNNRHGFPVFNTVIEANSVTNCNQSTAFGRLTEDDEREILELAQDPKIGKRIIHSIAPSIYGHMDIKTSIAFALFGGCSKKVKDHKIRGDINVLLLGDPGTAKSQFLKYAEKTAHRCVYATGQGASAVGLTASVRKDPVTREWTLEGGALVLADRGVCLIDEFDKMNEKDRTSIHEAMEQQSISISKAGIVTSLQARCSVIAAANPIRGRYNPTLPLTQNVDLTEPILSRFDCVCIVRDTVDPGLDFQLANFVLDSHDRAHPEADVANRIPPAPEHEDAIRPIPQRLLRKYIAYARERCRPDLKDMNLDQISKLYDDLRRESAHCGGMTITVRHLESMIRMSEAHARMHLRDFVRTDDTDMAITTFLESFISTQKISVMKGLRKAFTSYMRAGKDDGPILSALLGRIASESIQLYQNNLRAEDITDDLDTIPEFLRIPVDEFISRANGLGIYSTEAFLKSSLLLTKEGYHIEKIPEADHTQHALGDGTLPMRDIAYLVKALR</sequence>
<evidence type="ECO:0000313" key="1">
    <source>
        <dbReference type="EMBL" id="KAJ9060897.1"/>
    </source>
</evidence>
<keyword evidence="1" id="KW-0347">Helicase</keyword>
<keyword evidence="1" id="KW-0378">Hydrolase</keyword>
<comment type="caution">
    <text evidence="1">The sequence shown here is derived from an EMBL/GenBank/DDBJ whole genome shotgun (WGS) entry which is preliminary data.</text>
</comment>
<organism evidence="1 2">
    <name type="scientific">Entomophthora muscae</name>
    <dbReference type="NCBI Taxonomy" id="34485"/>
    <lineage>
        <taxon>Eukaryota</taxon>
        <taxon>Fungi</taxon>
        <taxon>Fungi incertae sedis</taxon>
        <taxon>Zoopagomycota</taxon>
        <taxon>Entomophthoromycotina</taxon>
        <taxon>Entomophthoromycetes</taxon>
        <taxon>Entomophthorales</taxon>
        <taxon>Entomophthoraceae</taxon>
        <taxon>Entomophthora</taxon>
    </lineage>
</organism>
<accession>A0ACC2SF13</accession>
<keyword evidence="1" id="KW-0067">ATP-binding</keyword>
<keyword evidence="2" id="KW-1185">Reference proteome</keyword>
<dbReference type="EC" id="3.6.4.12" evidence="1"/>
<protein>
    <submittedName>
        <fullName evidence="1">MCM DNA helicase complex subunit</fullName>
        <ecNumber evidence="1">3.6.4.12</ecNumber>
    </submittedName>
</protein>